<dbReference type="RefSeq" id="WP_113036393.1">
    <property type="nucleotide sequence ID" value="NZ_QMFB01000046.1"/>
</dbReference>
<comment type="subcellular location">
    <subcellularLocation>
        <location evidence="1 7">Cell membrane</location>
        <topology evidence="1 7">Multi-pass membrane protein</topology>
    </subcellularLocation>
</comment>
<proteinExistence type="inferred from homology"/>
<evidence type="ECO:0000256" key="3">
    <source>
        <dbReference type="ARBA" id="ARBA00022475"/>
    </source>
</evidence>
<evidence type="ECO:0000256" key="7">
    <source>
        <dbReference type="RuleBase" id="RU363032"/>
    </source>
</evidence>
<organism evidence="9 10">
    <name type="scientific">Paenibacillus contaminans</name>
    <dbReference type="NCBI Taxonomy" id="450362"/>
    <lineage>
        <taxon>Bacteria</taxon>
        <taxon>Bacillati</taxon>
        <taxon>Bacillota</taxon>
        <taxon>Bacilli</taxon>
        <taxon>Bacillales</taxon>
        <taxon>Paenibacillaceae</taxon>
        <taxon>Paenibacillus</taxon>
    </lineage>
</organism>
<evidence type="ECO:0000313" key="10">
    <source>
        <dbReference type="Proteomes" id="UP000250369"/>
    </source>
</evidence>
<sequence length="313" mass="35024">MNNPTAIGPQTAYGSVARRSARKVWNQYKYYYLLILPGVLYFLIFHYGPMLGIMIAFKDFKIIKGILGSDWAGLKWFEMLFTQDGFWLALRNTFYISFYKLIFGFPVPIILAIMLNELAHVKLKKLIQTIVYFPHFLSWVVLGGIMIAILSPSTGIVSIFGVSKSPLMDPGQFRGLLVLSEIWKEAGWSSIIYLAAIAGINPEMYEAAKIDGATRLQAIRFITLPSISSTIIILLILKTGHILSAGFDQVYILYNPITYEVGDILDTYVYRIGLSMGKYSLAAAAGLFKSAVGLVMLLFTNWLAKRLGGQGLW</sequence>
<keyword evidence="3" id="KW-1003">Cell membrane</keyword>
<dbReference type="Gene3D" id="1.10.3720.10">
    <property type="entry name" value="MetI-like"/>
    <property type="match status" value="1"/>
</dbReference>
<dbReference type="EMBL" id="QMFB01000046">
    <property type="protein sequence ID" value="RAV09911.1"/>
    <property type="molecule type" value="Genomic_DNA"/>
</dbReference>
<dbReference type="GO" id="GO:0005886">
    <property type="term" value="C:plasma membrane"/>
    <property type="evidence" value="ECO:0007669"/>
    <property type="project" value="UniProtKB-SubCell"/>
</dbReference>
<dbReference type="Proteomes" id="UP000250369">
    <property type="component" value="Unassembled WGS sequence"/>
</dbReference>
<keyword evidence="10" id="KW-1185">Reference proteome</keyword>
<evidence type="ECO:0000256" key="2">
    <source>
        <dbReference type="ARBA" id="ARBA00022448"/>
    </source>
</evidence>
<evidence type="ECO:0000256" key="1">
    <source>
        <dbReference type="ARBA" id="ARBA00004651"/>
    </source>
</evidence>
<feature type="transmembrane region" description="Helical" evidence="7">
    <location>
        <begin position="136"/>
        <end position="162"/>
    </location>
</feature>
<comment type="caution">
    <text evidence="9">The sequence shown here is derived from an EMBL/GenBank/DDBJ whole genome shotgun (WGS) entry which is preliminary data.</text>
</comment>
<accession>A0A329LPN8</accession>
<dbReference type="InterPro" id="IPR000515">
    <property type="entry name" value="MetI-like"/>
</dbReference>
<dbReference type="PANTHER" id="PTHR43227">
    <property type="entry name" value="BLL4140 PROTEIN"/>
    <property type="match status" value="1"/>
</dbReference>
<dbReference type="AlphaFoldDB" id="A0A329LPN8"/>
<evidence type="ECO:0000256" key="4">
    <source>
        <dbReference type="ARBA" id="ARBA00022692"/>
    </source>
</evidence>
<gene>
    <name evidence="9" type="ORF">DQG23_38675</name>
</gene>
<name>A0A329LPN8_9BACL</name>
<dbReference type="OrthoDB" id="2637002at2"/>
<dbReference type="PROSITE" id="PS50928">
    <property type="entry name" value="ABC_TM1"/>
    <property type="match status" value="1"/>
</dbReference>
<feature type="domain" description="ABC transmembrane type-1" evidence="8">
    <location>
        <begin position="90"/>
        <end position="300"/>
    </location>
</feature>
<comment type="similarity">
    <text evidence="7">Belongs to the binding-protein-dependent transport system permease family.</text>
</comment>
<evidence type="ECO:0000256" key="6">
    <source>
        <dbReference type="ARBA" id="ARBA00023136"/>
    </source>
</evidence>
<feature type="transmembrane region" description="Helical" evidence="7">
    <location>
        <begin position="279"/>
        <end position="304"/>
    </location>
</feature>
<protein>
    <submittedName>
        <fullName evidence="9">Sugar ABC transporter permease</fullName>
    </submittedName>
</protein>
<keyword evidence="2 7" id="KW-0813">Transport</keyword>
<feature type="transmembrane region" description="Helical" evidence="7">
    <location>
        <begin position="221"/>
        <end position="243"/>
    </location>
</feature>
<dbReference type="Pfam" id="PF00528">
    <property type="entry name" value="BPD_transp_1"/>
    <property type="match status" value="1"/>
</dbReference>
<dbReference type="PANTHER" id="PTHR43227:SF11">
    <property type="entry name" value="BLL4140 PROTEIN"/>
    <property type="match status" value="1"/>
</dbReference>
<dbReference type="SUPFAM" id="SSF161098">
    <property type="entry name" value="MetI-like"/>
    <property type="match status" value="1"/>
</dbReference>
<dbReference type="InterPro" id="IPR035906">
    <property type="entry name" value="MetI-like_sf"/>
</dbReference>
<feature type="transmembrane region" description="Helical" evidence="7">
    <location>
        <begin position="30"/>
        <end position="48"/>
    </location>
</feature>
<evidence type="ECO:0000256" key="5">
    <source>
        <dbReference type="ARBA" id="ARBA00022989"/>
    </source>
</evidence>
<keyword evidence="6 7" id="KW-0472">Membrane</keyword>
<evidence type="ECO:0000313" key="9">
    <source>
        <dbReference type="EMBL" id="RAV09911.1"/>
    </source>
</evidence>
<feature type="transmembrane region" description="Helical" evidence="7">
    <location>
        <begin position="182"/>
        <end position="200"/>
    </location>
</feature>
<dbReference type="CDD" id="cd06261">
    <property type="entry name" value="TM_PBP2"/>
    <property type="match status" value="1"/>
</dbReference>
<reference evidence="9 10" key="1">
    <citation type="journal article" date="2009" name="Int. J. Syst. Evol. Microbiol.">
        <title>Paenibacillus contaminans sp. nov., isolated from a contaminated laboratory plate.</title>
        <authorList>
            <person name="Chou J.H."/>
            <person name="Lee J.H."/>
            <person name="Lin M.C."/>
            <person name="Chang P.S."/>
            <person name="Arun A.B."/>
            <person name="Young C.C."/>
            <person name="Chen W.M."/>
        </authorList>
    </citation>
    <scope>NUCLEOTIDE SEQUENCE [LARGE SCALE GENOMIC DNA]</scope>
    <source>
        <strain evidence="9 10">CKOBP-6</strain>
    </source>
</reference>
<dbReference type="GO" id="GO:0055085">
    <property type="term" value="P:transmembrane transport"/>
    <property type="evidence" value="ECO:0007669"/>
    <property type="project" value="InterPro"/>
</dbReference>
<evidence type="ECO:0000259" key="8">
    <source>
        <dbReference type="PROSITE" id="PS50928"/>
    </source>
</evidence>
<dbReference type="InterPro" id="IPR050809">
    <property type="entry name" value="UgpAE/MalFG_permease"/>
</dbReference>
<keyword evidence="5 7" id="KW-1133">Transmembrane helix</keyword>
<feature type="transmembrane region" description="Helical" evidence="7">
    <location>
        <begin position="94"/>
        <end position="115"/>
    </location>
</feature>
<keyword evidence="4 7" id="KW-0812">Transmembrane</keyword>